<dbReference type="InterPro" id="IPR029044">
    <property type="entry name" value="Nucleotide-diphossugar_trans"/>
</dbReference>
<dbReference type="RefSeq" id="WP_004029733.1">
    <property type="nucleotide sequence ID" value="NZ_AMPO01000002.1"/>
</dbReference>
<organism evidence="5 6">
    <name type="scientific">Methanobacterium formicicum (strain DSM 3637 / PP1)</name>
    <dbReference type="NCBI Taxonomy" id="1204725"/>
    <lineage>
        <taxon>Archaea</taxon>
        <taxon>Methanobacteriati</taxon>
        <taxon>Methanobacteriota</taxon>
        <taxon>Methanomada group</taxon>
        <taxon>Methanobacteria</taxon>
        <taxon>Methanobacteriales</taxon>
        <taxon>Methanobacteriaceae</taxon>
        <taxon>Methanobacterium</taxon>
    </lineage>
</organism>
<evidence type="ECO:0000313" key="6">
    <source>
        <dbReference type="Proteomes" id="UP000007360"/>
    </source>
</evidence>
<dbReference type="Gene3D" id="3.90.550.10">
    <property type="entry name" value="Spore Coat Polysaccharide Biosynthesis Protein SpsA, Chain A"/>
    <property type="match status" value="1"/>
</dbReference>
<proteinExistence type="inferred from homology"/>
<comment type="similarity">
    <text evidence="1">Belongs to the glycosyltransferase 2 family.</text>
</comment>
<dbReference type="PANTHER" id="PTHR43179:SF12">
    <property type="entry name" value="GALACTOFURANOSYLTRANSFERASE GLFT2"/>
    <property type="match status" value="1"/>
</dbReference>
<evidence type="ECO:0000256" key="3">
    <source>
        <dbReference type="ARBA" id="ARBA00022679"/>
    </source>
</evidence>
<dbReference type="AlphaFoldDB" id="K2RDE9"/>
<evidence type="ECO:0000259" key="4">
    <source>
        <dbReference type="Pfam" id="PF00535"/>
    </source>
</evidence>
<dbReference type="InterPro" id="IPR001173">
    <property type="entry name" value="Glyco_trans_2-like"/>
</dbReference>
<protein>
    <submittedName>
        <fullName evidence="5">Glycosyltransferase</fullName>
    </submittedName>
</protein>
<gene>
    <name evidence="5" type="ORF">A994_02678</name>
</gene>
<evidence type="ECO:0000313" key="5">
    <source>
        <dbReference type="EMBL" id="EKF86354.1"/>
    </source>
</evidence>
<dbReference type="GO" id="GO:0016757">
    <property type="term" value="F:glycosyltransferase activity"/>
    <property type="evidence" value="ECO:0007669"/>
    <property type="project" value="UniProtKB-KW"/>
</dbReference>
<keyword evidence="3" id="KW-0808">Transferase</keyword>
<dbReference type="PANTHER" id="PTHR43179">
    <property type="entry name" value="RHAMNOSYLTRANSFERASE WBBL"/>
    <property type="match status" value="1"/>
</dbReference>
<dbReference type="Proteomes" id="UP000007360">
    <property type="component" value="Unassembled WGS sequence"/>
</dbReference>
<reference evidence="5 6" key="1">
    <citation type="journal article" date="2012" name="J. Bacteriol.">
        <title>Draft genome sequence of Methanobacterium formicicum DSM 3637, an archaebacterium isolated from the methane producer amoeba Pelomyxa palustris.</title>
        <authorList>
            <person name="Gutierrez G."/>
        </authorList>
    </citation>
    <scope>NUCLEOTIDE SEQUENCE [LARGE SCALE GENOMIC DNA]</scope>
    <source>
        <strain evidence="6">DSM 3637 / PP1</strain>
    </source>
</reference>
<dbReference type="OrthoDB" id="46222at2157"/>
<evidence type="ECO:0000256" key="1">
    <source>
        <dbReference type="ARBA" id="ARBA00006739"/>
    </source>
</evidence>
<keyword evidence="2" id="KW-0328">Glycosyltransferase</keyword>
<dbReference type="EMBL" id="AMPO01000002">
    <property type="protein sequence ID" value="EKF86354.1"/>
    <property type="molecule type" value="Genomic_DNA"/>
</dbReference>
<sequence length="329" mass="37416">MTISATVIIVTHNHRGYIEECLKSITSSKSLEIIVIDNQSTDKTPEFVEKCFPNVKLIKNPKNTGYGAANNIGAKLASNEHLIILNPDTMLDQDSIDHLLKPLAENPNIITIPKVLIYNGEMINTCGNKQHFTGMAFTRGANEKPEDRNSPRFVNGLSGVCFTISKENFMKLGGFDENIFLYMEDSEFSWRVNAAGLKIFYVPEAVIYHDYDFKVTPKKIYYVEKGRYIILRKYLSWKEYILLSPSLLMTEILTGGYAILNGPKGIIAKLKGSYEGLTIDVDKIDSNREILLSNMNTRIPELEFNFSKIFSLLRTIANFTYKKNRRLLE</sequence>
<keyword evidence="6" id="KW-1185">Reference proteome</keyword>
<dbReference type="CDD" id="cd04186">
    <property type="entry name" value="GT_2_like_c"/>
    <property type="match status" value="1"/>
</dbReference>
<dbReference type="Pfam" id="PF00535">
    <property type="entry name" value="Glycos_transf_2"/>
    <property type="match status" value="1"/>
</dbReference>
<name>K2RDE9_METFP</name>
<dbReference type="PATRIC" id="fig|1204725.3.peg.538"/>
<comment type="caution">
    <text evidence="5">The sequence shown here is derived from an EMBL/GenBank/DDBJ whole genome shotgun (WGS) entry which is preliminary data.</text>
</comment>
<dbReference type="SUPFAM" id="SSF53448">
    <property type="entry name" value="Nucleotide-diphospho-sugar transferases"/>
    <property type="match status" value="1"/>
</dbReference>
<accession>K2RDE9</accession>
<evidence type="ECO:0000256" key="2">
    <source>
        <dbReference type="ARBA" id="ARBA00022676"/>
    </source>
</evidence>
<feature type="domain" description="Glycosyltransferase 2-like" evidence="4">
    <location>
        <begin position="6"/>
        <end position="168"/>
    </location>
</feature>